<dbReference type="FunFam" id="1.10.238.10:FF:000121">
    <property type="entry name" value="EF-hand calcium-binding domain-containing protein 6"/>
    <property type="match status" value="5"/>
</dbReference>
<name>A0A7M7NZK0_STRPU</name>
<dbReference type="PROSITE" id="PS50222">
    <property type="entry name" value="EF_HAND_2"/>
    <property type="match status" value="13"/>
</dbReference>
<dbReference type="GO" id="GO:0005654">
    <property type="term" value="C:nucleoplasm"/>
    <property type="evidence" value="ECO:0000318"/>
    <property type="project" value="GO_Central"/>
</dbReference>
<dbReference type="Pfam" id="PF13202">
    <property type="entry name" value="EF-hand_5"/>
    <property type="match status" value="1"/>
</dbReference>
<feature type="domain" description="EF-hand" evidence="5">
    <location>
        <begin position="776"/>
        <end position="811"/>
    </location>
</feature>
<keyword evidence="7" id="KW-1185">Reference proteome</keyword>
<dbReference type="Proteomes" id="UP000007110">
    <property type="component" value="Unassembled WGS sequence"/>
</dbReference>
<accession>A0A7M7NZK0</accession>
<dbReference type="InterPro" id="IPR002048">
    <property type="entry name" value="EF_hand_dom"/>
</dbReference>
<evidence type="ECO:0000256" key="4">
    <source>
        <dbReference type="SAM" id="MobiDB-lite"/>
    </source>
</evidence>
<evidence type="ECO:0000259" key="5">
    <source>
        <dbReference type="PROSITE" id="PS50222"/>
    </source>
</evidence>
<reference evidence="6" key="2">
    <citation type="submission" date="2021-01" db="UniProtKB">
        <authorList>
            <consortium name="EnsemblMetazoa"/>
        </authorList>
    </citation>
    <scope>IDENTIFICATION</scope>
</reference>
<feature type="domain" description="EF-hand" evidence="5">
    <location>
        <begin position="197"/>
        <end position="232"/>
    </location>
</feature>
<keyword evidence="3" id="KW-0106">Calcium</keyword>
<feature type="domain" description="EF-hand" evidence="5">
    <location>
        <begin position="1479"/>
        <end position="1514"/>
    </location>
</feature>
<feature type="domain" description="EF-hand" evidence="5">
    <location>
        <begin position="919"/>
        <end position="954"/>
    </location>
</feature>
<dbReference type="GeneID" id="757096"/>
<dbReference type="SMART" id="SM00054">
    <property type="entry name" value="EFh"/>
    <property type="match status" value="15"/>
</dbReference>
<feature type="domain" description="EF-hand" evidence="5">
    <location>
        <begin position="1117"/>
        <end position="1152"/>
    </location>
</feature>
<dbReference type="InParanoid" id="A0A7M7NZK0"/>
<evidence type="ECO:0000256" key="3">
    <source>
        <dbReference type="ARBA" id="ARBA00022837"/>
    </source>
</evidence>
<dbReference type="EnsemblMetazoa" id="XM_030987997">
    <property type="protein sequence ID" value="XP_030843857"/>
    <property type="gene ID" value="LOC757096"/>
</dbReference>
<dbReference type="OrthoDB" id="26525at2759"/>
<proteinExistence type="predicted"/>
<sequence>MASQVAQPTDLTLRPSTGIMFTPRQILKTARNSRSGGKMSRKSFDLGMTPSGRAGSSSPNISPPLPSASLDAKLSAIEVEQILRERIRQFYTDLKQACQNYDIDQSLTVTKGELRRVLDTFCLPMTTEQFNSVMAKVPTNTNGTVNYCMFLDRFVNTGSVSRESWKMGSGYKYSYTKSPSDMGVDVIERQLRDKIAVNTKNFMKALRLFDYNRDGKIQKHEMRKVIENYCFRMTDEQYDRLWSRYDFHHTGIVNYYDFLQRLGVLVEKHAKAFPEHGKFAQTMSQRQNERAKQVEQIAIINRTDDAVRGMSYKQIEAEFRTRMKDNYVNIKKAFMAFDKRQDGFIALDDLKSVLIHFTLPMSDQLFAQLMERIGFKASHKIPWEHFLEKFLDPRIEGNGQTIPIKWNHRVNPIREGDGEMEADEILSLLQKHVTNMYTSIKEAFLAFDQNRDGKVTRKELRKIMDKFTIRLSDAQFKVIVERIDPEKNNAIDYHDFLELFEVRETEEGHKWLDSEHRWNNVAPANLAWETIEEILCEKIEEHWKSISALYKQADPAGTGAISMPQLRKILSKCVLPVAEDHLEDMWLRCEETDGKVMFGDFLHMLKVDVSPGDLVGTSTHIQVLSDLNEQQRLVDMDTRLHNIQVNALNRTTLMNADEVIIKLKDRMSQKSSNLRDNFLRYCKDRRGKLSKREFRQVIQSFGMYMEDEQFALLCKNLGFDKGSLTYSDFIESFEDMRVGGPGQEITRTPNHWWKKLDGHNMSAKEMLANLGDKMRQAFGDLRSTFYKLDDDHDGVVRRQDFQRLVDQLMFISTEEEFNKLMAALSISKKTRLNYQEFLDLFEVRDSAEGHKWLDSDHRWNTTIDPAQLAAEQVHEILASKAQRQYHDLAKAFRSIDKNGKGVIIKKELRDLLYTFMLPMTKDEFTKLWAIYDPTNKGYIDHQHFLKMMGKEFAPGDDGGVSKRITEESSGTLESHHQTQLDKQINITIHQASKGAFISVEKLLQDLKDRMRDKYGTFQEAFAQLDKSKSGRITIAELQDVLLSHNYLVDDDTLEQFLKRTGLPTSKSTLNYEDFLKAFDEGREERYQKKNLPEVRPEMFSSLTSDKALRKLRKQVQQNVATLQAAFGAFDKDKRGRLSPGDFRRVLDHFCFKMTDKQFKSLMTKLRVNSDLTISYPAFLDEFSANEQELAQNWIESVQKSDAQNNNHSSPTIDEIKQELRQLVKARFYRFAERFSEIDYANIGVVARDDFNAVLNELAFRLSIDQFNTLWSSFELNPYGNLDYRAFLKEYAEWEDDVFQGGDESWSQAKGNRPGSVMKGLGTPLVPMTPLSRMSYTPAGRRSMTPLVNAENAEQRLRKQIQRHWQEVHRLCKLHDLDNSGEVDVQAFRDIMTQFNVTISMDDFSRLMTKFDLKENGKFSYLEFLKHFMLNLKKINEEPEQRSLLSREKIHQSKIVIKPGSRMSGAMLEAMLRIRDTITNNWKKMRRTFRLLDPTAEGVITTNQFRDTLRQFSINLSEEEFYQLTTYYDKALEGRVPYNDFLRAFLQ</sequence>
<dbReference type="InterPro" id="IPR018247">
    <property type="entry name" value="EF_Hand_1_Ca_BS"/>
</dbReference>
<dbReference type="PANTHER" id="PTHR20875:SF2">
    <property type="entry name" value="EF-HAND CALCIUM-BINDING DOMAIN-CONTAINING PROTEIN 6"/>
    <property type="match status" value="1"/>
</dbReference>
<feature type="region of interest" description="Disordered" evidence="4">
    <location>
        <begin position="30"/>
        <end position="65"/>
    </location>
</feature>
<dbReference type="Pfam" id="PF08976">
    <property type="entry name" value="EF-hand_11"/>
    <property type="match status" value="5"/>
</dbReference>
<dbReference type="FunFam" id="1.10.238.10:FF:000179">
    <property type="entry name" value="EF-hand calcium-binding domain-containing protein 6"/>
    <property type="match status" value="3"/>
</dbReference>
<dbReference type="Gene3D" id="1.10.238.10">
    <property type="entry name" value="EF-hand"/>
    <property type="match status" value="13"/>
</dbReference>
<feature type="domain" description="EF-hand" evidence="5">
    <location>
        <begin position="325"/>
        <end position="360"/>
    </location>
</feature>
<feature type="domain" description="EF-hand" evidence="5">
    <location>
        <begin position="435"/>
        <end position="470"/>
    </location>
</feature>
<organism evidence="6 7">
    <name type="scientific">Strongylocentrotus purpuratus</name>
    <name type="common">Purple sea urchin</name>
    <dbReference type="NCBI Taxonomy" id="7668"/>
    <lineage>
        <taxon>Eukaryota</taxon>
        <taxon>Metazoa</taxon>
        <taxon>Echinodermata</taxon>
        <taxon>Eleutherozoa</taxon>
        <taxon>Echinozoa</taxon>
        <taxon>Echinoidea</taxon>
        <taxon>Euechinoidea</taxon>
        <taxon>Echinacea</taxon>
        <taxon>Camarodonta</taxon>
        <taxon>Echinidea</taxon>
        <taxon>Strongylocentrotidae</taxon>
        <taxon>Strongylocentrotus</taxon>
    </lineage>
</organism>
<dbReference type="CTD" id="64800"/>
<dbReference type="InterPro" id="IPR011992">
    <property type="entry name" value="EF-hand-dom_pair"/>
</dbReference>
<dbReference type="PROSITE" id="PS00018">
    <property type="entry name" value="EF_HAND_1"/>
    <property type="match status" value="3"/>
</dbReference>
<feature type="domain" description="EF-hand" evidence="5">
    <location>
        <begin position="1012"/>
        <end position="1047"/>
    </location>
</feature>
<dbReference type="RefSeq" id="XP_030843857.1">
    <property type="nucleotide sequence ID" value="XM_030987997.1"/>
</dbReference>
<feature type="domain" description="EF-hand" evidence="5">
    <location>
        <begin position="883"/>
        <end position="918"/>
    </location>
</feature>
<feature type="domain" description="EF-hand" evidence="5">
    <location>
        <begin position="471"/>
        <end position="506"/>
    </location>
</feature>
<dbReference type="InterPro" id="IPR052603">
    <property type="entry name" value="EFCB6"/>
</dbReference>
<evidence type="ECO:0000313" key="7">
    <source>
        <dbReference type="Proteomes" id="UP000007110"/>
    </source>
</evidence>
<evidence type="ECO:0000256" key="2">
    <source>
        <dbReference type="ARBA" id="ARBA00022737"/>
    </source>
</evidence>
<dbReference type="SUPFAM" id="SSF47473">
    <property type="entry name" value="EF-hand"/>
    <property type="match status" value="7"/>
</dbReference>
<evidence type="ECO:0000313" key="6">
    <source>
        <dbReference type="EnsemblMetazoa" id="XP_030843857"/>
    </source>
</evidence>
<dbReference type="PANTHER" id="PTHR20875">
    <property type="entry name" value="EF-HAND CALCIUM-BINDING DOMAIN-CONTAINING PROTEIN 6-RELATED"/>
    <property type="match status" value="1"/>
</dbReference>
<dbReference type="Pfam" id="PF13499">
    <property type="entry name" value="EF-hand_7"/>
    <property type="match status" value="2"/>
</dbReference>
<feature type="domain" description="EF-hand" evidence="5">
    <location>
        <begin position="1362"/>
        <end position="1397"/>
    </location>
</feature>
<protein>
    <recommendedName>
        <fullName evidence="5">EF-hand domain-containing protein</fullName>
    </recommendedName>
</protein>
<dbReference type="KEGG" id="spu:757096"/>
<dbReference type="InterPro" id="IPR015070">
    <property type="entry name" value="EF_hand_DJBP"/>
</dbReference>
<feature type="domain" description="EF-hand" evidence="5">
    <location>
        <begin position="1398"/>
        <end position="1433"/>
    </location>
</feature>
<dbReference type="OMA" id="NLCEKRS"/>
<evidence type="ECO:0000256" key="1">
    <source>
        <dbReference type="ARBA" id="ARBA00022553"/>
    </source>
</evidence>
<dbReference type="FunFam" id="1.10.238.10:FF:000243">
    <property type="entry name" value="EF-hand calcium binding domain 6"/>
    <property type="match status" value="1"/>
</dbReference>
<dbReference type="CDD" id="cd00051">
    <property type="entry name" value="EFh"/>
    <property type="match status" value="3"/>
</dbReference>
<keyword evidence="1" id="KW-0597">Phosphoprotein</keyword>
<keyword evidence="2" id="KW-0677">Repeat</keyword>
<feature type="domain" description="EF-hand" evidence="5">
    <location>
        <begin position="89"/>
        <end position="124"/>
    </location>
</feature>
<dbReference type="GO" id="GO:0005509">
    <property type="term" value="F:calcium ion binding"/>
    <property type="evidence" value="ECO:0007669"/>
    <property type="project" value="InterPro"/>
</dbReference>
<reference evidence="7" key="1">
    <citation type="submission" date="2015-02" db="EMBL/GenBank/DDBJ databases">
        <title>Genome sequencing for Strongylocentrotus purpuratus.</title>
        <authorList>
            <person name="Murali S."/>
            <person name="Liu Y."/>
            <person name="Vee V."/>
            <person name="English A."/>
            <person name="Wang M."/>
            <person name="Skinner E."/>
            <person name="Han Y."/>
            <person name="Muzny D.M."/>
            <person name="Worley K.C."/>
            <person name="Gibbs R.A."/>
        </authorList>
    </citation>
    <scope>NUCLEOTIDE SEQUENCE</scope>
</reference>